<dbReference type="InterPro" id="IPR036291">
    <property type="entry name" value="NAD(P)-bd_dom_sf"/>
</dbReference>
<dbReference type="PANTHER" id="PTHR48079">
    <property type="entry name" value="PROTEIN YEEZ"/>
    <property type="match status" value="1"/>
</dbReference>
<sequence length="343" mass="37401">MAINNRNLLITGGTGFIGSHLLHKLAEQGHNLTVLSRNPQNRVIPYRPKLPEKVNVVIGDILQPQSLKQALAGQDAVIHLAADYRVGLAPTRQARQHMYQTNVIGTSNLLAAAQDADISKIVYMSSTAALGETQGALLDESHRHNGIFRSYYEETKHIAHELVVKQQCQGAPINIAISGGVFGLGDNSVLAQTVNAFLLGKIPFHIATTSTFQLCHVSHVCDGLITLLSPEIVRQNYILAGETFSMPELFQMLSHFCGRPSLPAKKASSLKIPAWLMDKLASLGLTMPLSCEALHIMDGSSYTYSSYKAQQQLGWSAGYPKEEFIEYVSHLATQLSSAKKDVA</sequence>
<organism evidence="2 3">
    <name type="scientific">Providencia stuartii (strain MRSN 2154)</name>
    <dbReference type="NCBI Taxonomy" id="1157951"/>
    <lineage>
        <taxon>Bacteria</taxon>
        <taxon>Pseudomonadati</taxon>
        <taxon>Pseudomonadota</taxon>
        <taxon>Gammaproteobacteria</taxon>
        <taxon>Enterobacterales</taxon>
        <taxon>Morganellaceae</taxon>
        <taxon>Providencia</taxon>
    </lineage>
</organism>
<dbReference type="Pfam" id="PF01370">
    <property type="entry name" value="Epimerase"/>
    <property type="match status" value="1"/>
</dbReference>
<dbReference type="PANTHER" id="PTHR48079:SF6">
    <property type="entry name" value="NAD(P)-BINDING DOMAIN-CONTAINING PROTEIN-RELATED"/>
    <property type="match status" value="1"/>
</dbReference>
<evidence type="ECO:0000259" key="1">
    <source>
        <dbReference type="Pfam" id="PF01370"/>
    </source>
</evidence>
<dbReference type="InterPro" id="IPR001509">
    <property type="entry name" value="Epimerase_deHydtase"/>
</dbReference>
<proteinExistence type="predicted"/>
<dbReference type="OrthoDB" id="9787292at2"/>
<dbReference type="GO" id="GO:0005737">
    <property type="term" value="C:cytoplasm"/>
    <property type="evidence" value="ECO:0007669"/>
    <property type="project" value="TreeGrafter"/>
</dbReference>
<dbReference type="InterPro" id="IPR051783">
    <property type="entry name" value="NAD(P)-dependent_oxidoreduct"/>
</dbReference>
<dbReference type="GO" id="GO:0004029">
    <property type="term" value="F:aldehyde dehydrogenase (NAD+) activity"/>
    <property type="evidence" value="ECO:0007669"/>
    <property type="project" value="TreeGrafter"/>
</dbReference>
<dbReference type="PATRIC" id="fig|1157951.4.peg.317"/>
<dbReference type="EMBL" id="CP003488">
    <property type="protein sequence ID" value="AFH92212.1"/>
    <property type="molecule type" value="Genomic_DNA"/>
</dbReference>
<evidence type="ECO:0000313" key="3">
    <source>
        <dbReference type="Proteomes" id="UP000005012"/>
    </source>
</evidence>
<evidence type="ECO:0000313" key="2">
    <source>
        <dbReference type="EMBL" id="AFH92212.1"/>
    </source>
</evidence>
<protein>
    <submittedName>
        <fullName evidence="2">NAD-dependent epimerase/dehydratase</fullName>
    </submittedName>
</protein>
<dbReference type="KEGG" id="psi:S70_01580"/>
<reference evidence="3" key="2">
    <citation type="submission" date="2012-04" db="EMBL/GenBank/DDBJ databases">
        <title>Complete genome sequence of Providencia stuartii clinical isolate MRSN 2154.</title>
        <authorList>
            <person name="Clifford R.J."/>
            <person name="Hang J."/>
            <person name="Riley M.C."/>
            <person name="Onmus-Leone F."/>
            <person name="Kuschner R.A."/>
            <person name="Lesho E.P."/>
            <person name="Waterman P.E."/>
        </authorList>
    </citation>
    <scope>NUCLEOTIDE SEQUENCE [LARGE SCALE GENOMIC DNA]</scope>
    <source>
        <strain evidence="3">MRSN 2154</strain>
    </source>
</reference>
<name>A0A140NJP5_PROSM</name>
<reference evidence="2 3" key="1">
    <citation type="journal article" date="2012" name="J. Bacteriol.">
        <title>Complete Genome Sequence of Providencia stuartii Clinical Isolate MRSN 2154.</title>
        <authorList>
            <person name="Clifford R.J."/>
            <person name="Hang J."/>
            <person name="Riley M.C."/>
            <person name="Onmus-Leone F."/>
            <person name="Kuschner R.A."/>
            <person name="Lesho E.P."/>
            <person name="Waterman P.E."/>
        </authorList>
    </citation>
    <scope>NUCLEOTIDE SEQUENCE [LARGE SCALE GENOMIC DNA]</scope>
    <source>
        <strain evidence="2 3">MRSN 2154</strain>
    </source>
</reference>
<dbReference type="RefSeq" id="WP_014656166.1">
    <property type="nucleotide sequence ID" value="NC_017731.1"/>
</dbReference>
<dbReference type="Proteomes" id="UP000005012">
    <property type="component" value="Chromosome"/>
</dbReference>
<dbReference type="SUPFAM" id="SSF51735">
    <property type="entry name" value="NAD(P)-binding Rossmann-fold domains"/>
    <property type="match status" value="1"/>
</dbReference>
<dbReference type="GeneID" id="93518949"/>
<accession>A0A140NJP5</accession>
<feature type="domain" description="NAD-dependent epimerase/dehydratase" evidence="1">
    <location>
        <begin position="9"/>
        <end position="229"/>
    </location>
</feature>
<dbReference type="AlphaFoldDB" id="A0A140NJP5"/>
<gene>
    <name evidence="2" type="ordered locus">S70_01580</name>
</gene>
<dbReference type="Gene3D" id="3.40.50.720">
    <property type="entry name" value="NAD(P)-binding Rossmann-like Domain"/>
    <property type="match status" value="1"/>
</dbReference>
<dbReference type="HOGENOM" id="CLU_065997_0_0_6"/>